<keyword evidence="4" id="KW-0238">DNA-binding</keyword>
<evidence type="ECO:0000256" key="5">
    <source>
        <dbReference type="ARBA" id="ARBA00023163"/>
    </source>
</evidence>
<name>A0ABD3V7Q9_SINWO</name>
<gene>
    <name evidence="14" type="ORF">ACJMK2_011546</name>
</gene>
<organism evidence="14 15">
    <name type="scientific">Sinanodonta woodiana</name>
    <name type="common">Chinese pond mussel</name>
    <name type="synonym">Anodonta woodiana</name>
    <dbReference type="NCBI Taxonomy" id="1069815"/>
    <lineage>
        <taxon>Eukaryota</taxon>
        <taxon>Metazoa</taxon>
        <taxon>Spiralia</taxon>
        <taxon>Lophotrochozoa</taxon>
        <taxon>Mollusca</taxon>
        <taxon>Bivalvia</taxon>
        <taxon>Autobranchia</taxon>
        <taxon>Heteroconchia</taxon>
        <taxon>Palaeoheterodonta</taxon>
        <taxon>Unionida</taxon>
        <taxon>Unionoidea</taxon>
        <taxon>Unionidae</taxon>
        <taxon>Unioninae</taxon>
        <taxon>Sinanodonta</taxon>
    </lineage>
</organism>
<keyword evidence="11" id="KW-0175">Coiled coil</keyword>
<dbReference type="EMBL" id="JBJQND010000013">
    <property type="protein sequence ID" value="KAL3856833.1"/>
    <property type="molecule type" value="Genomic_DNA"/>
</dbReference>
<dbReference type="PANTHER" id="PTHR11969">
    <property type="entry name" value="MAX DIMERIZATION, MAD"/>
    <property type="match status" value="1"/>
</dbReference>
<dbReference type="GO" id="GO:0005634">
    <property type="term" value="C:nucleus"/>
    <property type="evidence" value="ECO:0007669"/>
    <property type="project" value="UniProtKB-SubCell"/>
</dbReference>
<dbReference type="GO" id="GO:0003700">
    <property type="term" value="F:DNA-binding transcription factor activity"/>
    <property type="evidence" value="ECO:0007669"/>
    <property type="project" value="UniProtKB-ARBA"/>
</dbReference>
<dbReference type="Proteomes" id="UP001634394">
    <property type="component" value="Unassembled WGS sequence"/>
</dbReference>
<evidence type="ECO:0000256" key="9">
    <source>
        <dbReference type="ARBA" id="ARBA00070444"/>
    </source>
</evidence>
<protein>
    <recommendedName>
        <fullName evidence="9">Max-binding protein MNT</fullName>
    </recommendedName>
    <alternativeName>
        <fullName evidence="10">Myc antagonist MNT</fullName>
    </alternativeName>
</protein>
<feature type="compositionally biased region" description="Polar residues" evidence="12">
    <location>
        <begin position="171"/>
        <end position="184"/>
    </location>
</feature>
<evidence type="ECO:0000256" key="10">
    <source>
        <dbReference type="ARBA" id="ARBA00083368"/>
    </source>
</evidence>
<dbReference type="AlphaFoldDB" id="A0ABD3V7Q9"/>
<evidence type="ECO:0000313" key="15">
    <source>
        <dbReference type="Proteomes" id="UP001634394"/>
    </source>
</evidence>
<evidence type="ECO:0000256" key="2">
    <source>
        <dbReference type="ARBA" id="ARBA00022491"/>
    </source>
</evidence>
<evidence type="ECO:0000259" key="13">
    <source>
        <dbReference type="PROSITE" id="PS50888"/>
    </source>
</evidence>
<keyword evidence="5" id="KW-0804">Transcription</keyword>
<dbReference type="CDD" id="cd11402">
    <property type="entry name" value="bHLHzip_Mnt"/>
    <property type="match status" value="1"/>
</dbReference>
<evidence type="ECO:0000256" key="1">
    <source>
        <dbReference type="ARBA" id="ARBA00004123"/>
    </source>
</evidence>
<dbReference type="Pfam" id="PF00010">
    <property type="entry name" value="HLH"/>
    <property type="match status" value="1"/>
</dbReference>
<reference evidence="14 15" key="1">
    <citation type="submission" date="2024-11" db="EMBL/GenBank/DDBJ databases">
        <title>Chromosome-level genome assembly of the freshwater bivalve Anodonta woodiana.</title>
        <authorList>
            <person name="Chen X."/>
        </authorList>
    </citation>
    <scope>NUCLEOTIDE SEQUENCE [LARGE SCALE GENOMIC DNA]</scope>
    <source>
        <strain evidence="14">MN2024</strain>
        <tissue evidence="14">Gills</tissue>
    </source>
</reference>
<dbReference type="PROSITE" id="PS50888">
    <property type="entry name" value="BHLH"/>
    <property type="match status" value="1"/>
</dbReference>
<dbReference type="SMART" id="SM00353">
    <property type="entry name" value="HLH"/>
    <property type="match status" value="1"/>
</dbReference>
<comment type="function">
    <text evidence="7">Binds DNA as a heterodimer with MAX and represses transcription. Binds to the canonical E box sequence 5'-CACGTG-3' and, with higher affinity, to 5'-CACGCG-3'.</text>
</comment>
<feature type="coiled-coil region" evidence="11">
    <location>
        <begin position="115"/>
        <end position="156"/>
    </location>
</feature>
<dbReference type="PANTHER" id="PTHR11969:SF99">
    <property type="entry name" value="MAX-BINDING PROTEIN MNT"/>
    <property type="match status" value="1"/>
</dbReference>
<accession>A0ABD3V7Q9</accession>
<proteinExistence type="predicted"/>
<dbReference type="GO" id="GO:0003677">
    <property type="term" value="F:DNA binding"/>
    <property type="evidence" value="ECO:0007669"/>
    <property type="project" value="UniProtKB-KW"/>
</dbReference>
<dbReference type="SUPFAM" id="SSF47459">
    <property type="entry name" value="HLH, helix-loop-helix DNA-binding domain"/>
    <property type="match status" value="1"/>
</dbReference>
<keyword evidence="6" id="KW-0539">Nucleus</keyword>
<feature type="region of interest" description="Disordered" evidence="12">
    <location>
        <begin position="14"/>
        <end position="71"/>
    </location>
</feature>
<evidence type="ECO:0000256" key="7">
    <source>
        <dbReference type="ARBA" id="ARBA00057176"/>
    </source>
</evidence>
<feature type="compositionally biased region" description="Low complexity" evidence="12">
    <location>
        <begin position="36"/>
        <end position="47"/>
    </location>
</feature>
<evidence type="ECO:0000256" key="4">
    <source>
        <dbReference type="ARBA" id="ARBA00023125"/>
    </source>
</evidence>
<evidence type="ECO:0000256" key="3">
    <source>
        <dbReference type="ARBA" id="ARBA00023015"/>
    </source>
</evidence>
<keyword evidence="15" id="KW-1185">Reference proteome</keyword>
<comment type="subcellular location">
    <subcellularLocation>
        <location evidence="1">Nucleus</location>
    </subcellularLocation>
</comment>
<evidence type="ECO:0000256" key="11">
    <source>
        <dbReference type="SAM" id="Coils"/>
    </source>
</evidence>
<evidence type="ECO:0000256" key="6">
    <source>
        <dbReference type="ARBA" id="ARBA00023242"/>
    </source>
</evidence>
<dbReference type="InterPro" id="IPR011598">
    <property type="entry name" value="bHLH_dom"/>
</dbReference>
<comment type="subunit">
    <text evidence="8">Efficient DNA binding requires dimerization with another bHLH protein. Binds DNA as a homodimer or a heterodimer with MAX.</text>
</comment>
<feature type="domain" description="BHLH" evidence="13">
    <location>
        <begin position="67"/>
        <end position="118"/>
    </location>
</feature>
<dbReference type="FunFam" id="4.10.280.10:FF:000034">
    <property type="entry name" value="MAX network transcriptional repressor"/>
    <property type="match status" value="1"/>
</dbReference>
<comment type="caution">
    <text evidence="14">The sequence shown here is derived from an EMBL/GenBank/DDBJ whole genome shotgun (WGS) entry which is preliminary data.</text>
</comment>
<keyword evidence="2" id="KW-0678">Repressor</keyword>
<feature type="region of interest" description="Disordered" evidence="12">
    <location>
        <begin position="171"/>
        <end position="193"/>
    </location>
</feature>
<evidence type="ECO:0000256" key="12">
    <source>
        <dbReference type="SAM" id="MobiDB-lite"/>
    </source>
</evidence>
<dbReference type="Gene3D" id="4.10.280.10">
    <property type="entry name" value="Helix-loop-helix DNA-binding domain"/>
    <property type="match status" value="1"/>
</dbReference>
<sequence>MSLETLIEAAEFLEWKGQGPQPDSRKDLHQYAKPPSNSSESEESNVSGKVYEFDENGKEKRRPGGAGTREVHNKLEKNRRAHLKECFDMLKKQIPNMEDKRTSNLSILRGSLRYVQTLKRKEKEYEQEMQRLAREKIMLQERLDTLKSELAKMNIDVDLKVWTQNSIPDDDNSSYTTVTESGSPIMSEDEEEDAKKGTVAARSSLKIVPTKVPLIQPRLPVVQVTLPRNALPRPILQPGFSTIQLNTNPTSVIVRAPPAVNGPQGIVTPILTTNAAPSIKQEMGVRPPVTQILHQTLTQRQALLRQQITAVASVSTTVGQSALQPQATVMATMPSVTMATTTAASKISTPSAISIPIMQNRFPSSDSLSIPIGIVTVTTAGVTPSVNNKTQGVTLTVPSFQSIPLNVNMSLSKGFAHPILVTSLTGNPSVIVCSAAVTATPSVVSTTVNAIDASVTSTTTNTTKTVASTCANQTVVSAPSIPLAAFPIGRFFAPHLMPSGQLTFSPLIAAPTLTRTTGLLNNITTTTPHTTSTVIVTTVANPVPSVASMPSVMSLAQMAPLMSQMTMMPPGLQLSAAGTTLTQAQLGSLLASPLMKQYSQIPTIIPSILQTGQLQPLVMASVPSITTSAATTTVSTATSKPS</sequence>
<dbReference type="InterPro" id="IPR036638">
    <property type="entry name" value="HLH_DNA-bd_sf"/>
</dbReference>
<evidence type="ECO:0000313" key="14">
    <source>
        <dbReference type="EMBL" id="KAL3856833.1"/>
    </source>
</evidence>
<evidence type="ECO:0000256" key="8">
    <source>
        <dbReference type="ARBA" id="ARBA00062701"/>
    </source>
</evidence>
<keyword evidence="3" id="KW-0805">Transcription regulation</keyword>